<sequence length="59" mass="5981">MADVAPRAACQALDRGFPSPSCCCCSCWPPSSPGAGCLDGVLAKEQCLSRVPPPCSLLG</sequence>
<evidence type="ECO:0000313" key="2">
    <source>
        <dbReference type="Proteomes" id="UP000054359"/>
    </source>
</evidence>
<keyword evidence="2" id="KW-1185">Reference proteome</keyword>
<protein>
    <submittedName>
        <fullName evidence="1">Uncharacterized protein</fullName>
    </submittedName>
</protein>
<dbReference type="EMBL" id="KK119796">
    <property type="protein sequence ID" value="KFM76770.1"/>
    <property type="molecule type" value="Genomic_DNA"/>
</dbReference>
<proteinExistence type="predicted"/>
<reference evidence="1 2" key="1">
    <citation type="submission" date="2013-11" db="EMBL/GenBank/DDBJ databases">
        <title>Genome sequencing of Stegodyphus mimosarum.</title>
        <authorList>
            <person name="Bechsgaard J."/>
        </authorList>
    </citation>
    <scope>NUCLEOTIDE SEQUENCE [LARGE SCALE GENOMIC DNA]</scope>
</reference>
<dbReference type="AlphaFoldDB" id="A0A087UHD1"/>
<gene>
    <name evidence="1" type="ORF">X975_08633</name>
</gene>
<accession>A0A087UHD1</accession>
<organism evidence="1 2">
    <name type="scientific">Stegodyphus mimosarum</name>
    <name type="common">African social velvet spider</name>
    <dbReference type="NCBI Taxonomy" id="407821"/>
    <lineage>
        <taxon>Eukaryota</taxon>
        <taxon>Metazoa</taxon>
        <taxon>Ecdysozoa</taxon>
        <taxon>Arthropoda</taxon>
        <taxon>Chelicerata</taxon>
        <taxon>Arachnida</taxon>
        <taxon>Araneae</taxon>
        <taxon>Araneomorphae</taxon>
        <taxon>Entelegynae</taxon>
        <taxon>Eresoidea</taxon>
        <taxon>Eresidae</taxon>
        <taxon>Stegodyphus</taxon>
    </lineage>
</organism>
<feature type="non-terminal residue" evidence="1">
    <location>
        <position position="59"/>
    </location>
</feature>
<dbReference type="Proteomes" id="UP000054359">
    <property type="component" value="Unassembled WGS sequence"/>
</dbReference>
<name>A0A087UHD1_STEMI</name>
<evidence type="ECO:0000313" key="1">
    <source>
        <dbReference type="EMBL" id="KFM76770.1"/>
    </source>
</evidence>